<evidence type="ECO:0000259" key="11">
    <source>
        <dbReference type="Pfam" id="PF17406"/>
    </source>
</evidence>
<comment type="similarity">
    <text evidence="2 5">Belongs to the NRAP family.</text>
</comment>
<feature type="domain" description="Nrap protein" evidence="8">
    <location>
        <begin position="266"/>
        <end position="392"/>
    </location>
</feature>
<dbReference type="GO" id="GO:0006364">
    <property type="term" value="P:rRNA processing"/>
    <property type="evidence" value="ECO:0007669"/>
    <property type="project" value="UniProtKB-KW"/>
</dbReference>
<dbReference type="EMBL" id="JAVHJL010000008">
    <property type="protein sequence ID" value="KAK6498559.1"/>
    <property type="molecule type" value="Genomic_DNA"/>
</dbReference>
<dbReference type="Pfam" id="PF03813">
    <property type="entry name" value="Nrap"/>
    <property type="match status" value="1"/>
</dbReference>
<dbReference type="InterPro" id="IPR035082">
    <property type="entry name" value="Nrap_D1"/>
</dbReference>
<evidence type="ECO:0000256" key="3">
    <source>
        <dbReference type="ARBA" id="ARBA00022884"/>
    </source>
</evidence>
<keyword evidence="5" id="KW-0690">Ribosome biogenesis</keyword>
<dbReference type="InterPro" id="IPR005554">
    <property type="entry name" value="NOL6/Upt22"/>
</dbReference>
<protein>
    <recommendedName>
        <fullName evidence="5">U3 small nucleolar RNA-associated protein 22</fullName>
    </recommendedName>
</protein>
<dbReference type="InterPro" id="IPR035368">
    <property type="entry name" value="Nrap_D3"/>
</dbReference>
<dbReference type="GO" id="GO:0003723">
    <property type="term" value="F:RNA binding"/>
    <property type="evidence" value="ECO:0007669"/>
    <property type="project" value="UniProtKB-KW"/>
</dbReference>
<dbReference type="Gene3D" id="1.10.1410.10">
    <property type="match status" value="1"/>
</dbReference>
<evidence type="ECO:0000259" key="7">
    <source>
        <dbReference type="Pfam" id="PF03813"/>
    </source>
</evidence>
<comment type="caution">
    <text evidence="13">The sequence shown here is derived from an EMBL/GenBank/DDBJ whole genome shotgun (WGS) entry which is preliminary data.</text>
</comment>
<feature type="domain" description="Nrap protein" evidence="7">
    <location>
        <begin position="134"/>
        <end position="258"/>
    </location>
</feature>
<dbReference type="PANTHER" id="PTHR17972">
    <property type="entry name" value="NUCLEOLAR RNA-ASSOCIATED PROTEIN"/>
    <property type="match status" value="1"/>
</dbReference>
<evidence type="ECO:0000259" key="9">
    <source>
        <dbReference type="Pfam" id="PF17404"/>
    </source>
</evidence>
<dbReference type="Pfam" id="PF17406">
    <property type="entry name" value="Nrap_D5"/>
    <property type="match status" value="1"/>
</dbReference>
<sequence length="1031" mass="117016">MSPDLQPNNPRKRKLSDPQGDAPRISLPPSQQSCLKEVTDLIKLQRCTAKETTQVLQAVENVKQALIGAQRSKFASMRDATATFRAQGVHLSYPECGDDIRDAEISLYPPTRIETGWELGCKTLRKLGNGDVSVDLIVQIPSATLHSKDYLEYRYLRKRVIYLSYLLLALKTAMPVSSYSFSSTLLDGDEFRPIIHIECLSWCRIRLIPAISADFFPLDKLSPDACRADRKNGEPTPMYNSSIMDDAYHLATSDILQRHGASTEGFKEATILGGVWLARLGFSSQLLEGGFGEREWALLQCYIMETATNRTVSRYAASSDPFQMFRSVLNLIANTQLPTESNTPTLLQGQTEYNILFKMSRWSFLALRHHSLAVVSLDKLGLSLRSQFQRIFGNPIYQIFDIALSFPVDPFQVVKTLPAICKRWNVRHHVNEYCYNLFSKGLSDRFKIMTFSAPRPPAEKLGETAKPEAGSHLLYNLTVFITLDEKKCSRTLDYGPEVQDTAKTAEFREFWGAKAELRRFKDGRVMETVRWTSTTSPIEQILGFLYQKLMFSFQADRTVTFYGCESDINLESPPLVWPTGDFYETAVSEFEMISNTIRQVKDFPLGFRKISEASPALSLTSVEPPTPCTRHLESPLECELELESSSMWPVDPEQRRRCEFGLLLKLRAELESNENFLTARVGITTMNGPSNTYCFLDLLTKRQYYFRFRLKSLPEVSSGGIHGNLSPNLNWDTLNVELTTPRKNSYPRASIVQRCRQHPYFPPTARLLKKWFQSHYLASFFDGDILELFVAIVFSPYSAVAIPSSTYCGFRRVMAHLSHWDWRRTPLEIDVLRPVPDDERARILKEFGTYQSTNRNSEACLSIVLSSEGGEVDWVRHFVPRLVATRMTQLARETHLKLSDISTSLHSTFKPTVSFFDFVVILELKANPYKIQGRYSNMVTVPKKFGARPVYREFVEELKAQIDEYVLLFPSSDGLTIGGLWKSWNESDSLAAQSSAGPPVRSKIQNKAAIVGLIVELGRGLVNRIQINVSN</sequence>
<keyword evidence="3 5" id="KW-0694">RNA-binding</keyword>
<dbReference type="AlphaFoldDB" id="A0AAV9VXJ9"/>
<dbReference type="InterPro" id="IPR035367">
    <property type="entry name" value="Nrap_D2"/>
</dbReference>
<dbReference type="GO" id="GO:0006409">
    <property type="term" value="P:tRNA export from nucleus"/>
    <property type="evidence" value="ECO:0007669"/>
    <property type="project" value="TreeGrafter"/>
</dbReference>
<name>A0AAV9VXJ9_9PEZI</name>
<proteinExistence type="inferred from homology"/>
<dbReference type="InterPro" id="IPR035370">
    <property type="entry name" value="Nrap_D5"/>
</dbReference>
<feature type="domain" description="Nrap protein" evidence="12">
    <location>
        <begin position="915"/>
        <end position="1025"/>
    </location>
</feature>
<evidence type="ECO:0000256" key="1">
    <source>
        <dbReference type="ARBA" id="ARBA00004604"/>
    </source>
</evidence>
<dbReference type="Pfam" id="PF17403">
    <property type="entry name" value="Nrap_D2"/>
    <property type="match status" value="1"/>
</dbReference>
<dbReference type="GO" id="GO:0032545">
    <property type="term" value="C:CURI complex"/>
    <property type="evidence" value="ECO:0007669"/>
    <property type="project" value="TreeGrafter"/>
</dbReference>
<keyword evidence="4 5" id="KW-0539">Nucleus</keyword>
<accession>A0AAV9VXJ9</accession>
<evidence type="ECO:0000256" key="4">
    <source>
        <dbReference type="ARBA" id="ARBA00023242"/>
    </source>
</evidence>
<keyword evidence="5" id="KW-0698">rRNA processing</keyword>
<dbReference type="InterPro" id="IPR035369">
    <property type="entry name" value="Nrap_D4"/>
</dbReference>
<comment type="subcellular location">
    <subcellularLocation>
        <location evidence="1 5">Nucleus</location>
        <location evidence="1 5">Nucleolus</location>
    </subcellularLocation>
</comment>
<evidence type="ECO:0000256" key="6">
    <source>
        <dbReference type="SAM" id="MobiDB-lite"/>
    </source>
</evidence>
<organism evidence="13 14">
    <name type="scientific">Arthrobotrys musiformis</name>
    <dbReference type="NCBI Taxonomy" id="47236"/>
    <lineage>
        <taxon>Eukaryota</taxon>
        <taxon>Fungi</taxon>
        <taxon>Dikarya</taxon>
        <taxon>Ascomycota</taxon>
        <taxon>Pezizomycotina</taxon>
        <taxon>Orbiliomycetes</taxon>
        <taxon>Orbiliales</taxon>
        <taxon>Orbiliaceae</taxon>
        <taxon>Arthrobotrys</taxon>
    </lineage>
</organism>
<evidence type="ECO:0000259" key="12">
    <source>
        <dbReference type="Pfam" id="PF17407"/>
    </source>
</evidence>
<dbReference type="Pfam" id="PF17405">
    <property type="entry name" value="Nrap_D4"/>
    <property type="match status" value="1"/>
</dbReference>
<dbReference type="PANTHER" id="PTHR17972:SF0">
    <property type="entry name" value="NUCLEOLAR PROTEIN 6"/>
    <property type="match status" value="1"/>
</dbReference>
<evidence type="ECO:0000259" key="10">
    <source>
        <dbReference type="Pfam" id="PF17405"/>
    </source>
</evidence>
<dbReference type="GO" id="GO:0032040">
    <property type="term" value="C:small-subunit processome"/>
    <property type="evidence" value="ECO:0007669"/>
    <property type="project" value="TreeGrafter"/>
</dbReference>
<keyword evidence="14" id="KW-1185">Reference proteome</keyword>
<dbReference type="InterPro" id="IPR035371">
    <property type="entry name" value="Nrap_D6"/>
</dbReference>
<dbReference type="Pfam" id="PF17404">
    <property type="entry name" value="Nrap_D3"/>
    <property type="match status" value="1"/>
</dbReference>
<gene>
    <name evidence="13" type="ORF">TWF481_011147</name>
</gene>
<feature type="domain" description="Nrap protein" evidence="11">
    <location>
        <begin position="758"/>
        <end position="899"/>
    </location>
</feature>
<reference evidence="13 14" key="1">
    <citation type="submission" date="2023-08" db="EMBL/GenBank/DDBJ databases">
        <authorList>
            <person name="Palmer J.M."/>
        </authorList>
    </citation>
    <scope>NUCLEOTIDE SEQUENCE [LARGE SCALE GENOMIC DNA]</scope>
    <source>
        <strain evidence="13 14">TWF481</strain>
    </source>
</reference>
<dbReference type="Pfam" id="PF17407">
    <property type="entry name" value="Nrap_D6"/>
    <property type="match status" value="1"/>
</dbReference>
<evidence type="ECO:0000259" key="8">
    <source>
        <dbReference type="Pfam" id="PF17403"/>
    </source>
</evidence>
<evidence type="ECO:0000313" key="14">
    <source>
        <dbReference type="Proteomes" id="UP001370758"/>
    </source>
</evidence>
<evidence type="ECO:0000256" key="5">
    <source>
        <dbReference type="RuleBase" id="RU364032"/>
    </source>
</evidence>
<keyword evidence="5" id="KW-0687">Ribonucleoprotein</keyword>
<feature type="domain" description="Nrap protein" evidence="9">
    <location>
        <begin position="419"/>
        <end position="545"/>
    </location>
</feature>
<evidence type="ECO:0000256" key="2">
    <source>
        <dbReference type="ARBA" id="ARBA00006674"/>
    </source>
</evidence>
<feature type="domain" description="Nrap protein" evidence="10">
    <location>
        <begin position="583"/>
        <end position="710"/>
    </location>
</feature>
<evidence type="ECO:0000313" key="13">
    <source>
        <dbReference type="EMBL" id="KAK6498559.1"/>
    </source>
</evidence>
<dbReference type="GO" id="GO:0034456">
    <property type="term" value="C:UTP-C complex"/>
    <property type="evidence" value="ECO:0007669"/>
    <property type="project" value="TreeGrafter"/>
</dbReference>
<feature type="region of interest" description="Disordered" evidence="6">
    <location>
        <begin position="1"/>
        <end position="30"/>
    </location>
</feature>
<dbReference type="Proteomes" id="UP001370758">
    <property type="component" value="Unassembled WGS sequence"/>
</dbReference>